<dbReference type="PANTHER" id="PTHR43415:SF3">
    <property type="entry name" value="GNAT-FAMILY ACETYLTRANSFERASE"/>
    <property type="match status" value="1"/>
</dbReference>
<dbReference type="InterPro" id="IPR000182">
    <property type="entry name" value="GNAT_dom"/>
</dbReference>
<sequence length="177" mass="20340">MKLQFEYLVGEKVVLKPFTVADITQEYVAWLNDSEVVKYSNQRFRQHTIESCRSYLASFEGTDNLFIKIERKIDGYFVGTMTAYVSMPHQTVDIGIMVGYKLVWGSGIGQDAWSTLMNWFLSQGTLRKVTAGTMQSNEGMIKLMKRSGMVLEAMRPKQELLNGQPQDMLYYGKFRDT</sequence>
<gene>
    <name evidence="2" type="ORF">FP507_02335</name>
</gene>
<dbReference type="InterPro" id="IPR016181">
    <property type="entry name" value="Acyl_CoA_acyltransferase"/>
</dbReference>
<dbReference type="EMBL" id="VMRG01000001">
    <property type="protein sequence ID" value="KAA6232066.1"/>
    <property type="molecule type" value="Genomic_DNA"/>
</dbReference>
<accession>A0A5M8I9B9</accession>
<evidence type="ECO:0000313" key="2">
    <source>
        <dbReference type="EMBL" id="KAA6232066.1"/>
    </source>
</evidence>
<dbReference type="SUPFAM" id="SSF55729">
    <property type="entry name" value="Acyl-CoA N-acyltransferases (Nat)"/>
    <property type="match status" value="1"/>
</dbReference>
<name>A0A5M8I9B9_CHLPH</name>
<dbReference type="PROSITE" id="PS51186">
    <property type="entry name" value="GNAT"/>
    <property type="match status" value="1"/>
</dbReference>
<feature type="domain" description="N-acetyltransferase" evidence="1">
    <location>
        <begin position="23"/>
        <end position="176"/>
    </location>
</feature>
<dbReference type="GO" id="GO:0016747">
    <property type="term" value="F:acyltransferase activity, transferring groups other than amino-acyl groups"/>
    <property type="evidence" value="ECO:0007669"/>
    <property type="project" value="InterPro"/>
</dbReference>
<keyword evidence="2" id="KW-0808">Transferase</keyword>
<dbReference type="AlphaFoldDB" id="A0A5M8I9B9"/>
<proteinExistence type="predicted"/>
<evidence type="ECO:0000313" key="3">
    <source>
        <dbReference type="Proteomes" id="UP000327458"/>
    </source>
</evidence>
<protein>
    <submittedName>
        <fullName evidence="2">GNAT family N-acetyltransferase</fullName>
    </submittedName>
</protein>
<organism evidence="2 3">
    <name type="scientific">Chlorobium phaeovibrioides</name>
    <dbReference type="NCBI Taxonomy" id="1094"/>
    <lineage>
        <taxon>Bacteria</taxon>
        <taxon>Pseudomonadati</taxon>
        <taxon>Chlorobiota</taxon>
        <taxon>Chlorobiia</taxon>
        <taxon>Chlorobiales</taxon>
        <taxon>Chlorobiaceae</taxon>
        <taxon>Chlorobium/Pelodictyon group</taxon>
        <taxon>Chlorobium</taxon>
    </lineage>
</organism>
<dbReference type="PANTHER" id="PTHR43415">
    <property type="entry name" value="SPERMIDINE N(1)-ACETYLTRANSFERASE"/>
    <property type="match status" value="1"/>
</dbReference>
<comment type="caution">
    <text evidence="2">The sequence shown here is derived from an EMBL/GenBank/DDBJ whole genome shotgun (WGS) entry which is preliminary data.</text>
</comment>
<dbReference type="Pfam" id="PF13302">
    <property type="entry name" value="Acetyltransf_3"/>
    <property type="match status" value="1"/>
</dbReference>
<evidence type="ECO:0000259" key="1">
    <source>
        <dbReference type="PROSITE" id="PS51186"/>
    </source>
</evidence>
<dbReference type="Proteomes" id="UP000327458">
    <property type="component" value="Unassembled WGS sequence"/>
</dbReference>
<dbReference type="Gene3D" id="3.40.630.30">
    <property type="match status" value="1"/>
</dbReference>
<reference evidence="2 3" key="1">
    <citation type="submission" date="2019-07" db="EMBL/GenBank/DDBJ databases">
        <title>Draft genome Sequence of Chlorobium phaeovibrioides sp. strain PhvTcv-s14, from the Phylum Chlorobi.</title>
        <authorList>
            <person name="Babenko V."/>
            <person name="Boldyreva D."/>
            <person name="Kanygina A."/>
            <person name="Selezneva O."/>
            <person name="Akopiyan T."/>
            <person name="Lunina O."/>
        </authorList>
    </citation>
    <scope>NUCLEOTIDE SEQUENCE [LARGE SCALE GENOMIC DNA]</scope>
    <source>
        <strain evidence="2 3">GrTcv12</strain>
    </source>
</reference>